<comment type="caution">
    <text evidence="1">The sequence shown here is derived from an EMBL/GenBank/DDBJ whole genome shotgun (WGS) entry which is preliminary data.</text>
</comment>
<proteinExistence type="predicted"/>
<dbReference type="InterPro" id="IPR014717">
    <property type="entry name" value="Transl_elong_EF1B/ribsomal_bS6"/>
</dbReference>
<organism evidence="1 2">
    <name type="scientific">Candidatus Kaiserbacteria bacterium RIFCSPHIGHO2_02_FULL_54_22</name>
    <dbReference type="NCBI Taxonomy" id="1798495"/>
    <lineage>
        <taxon>Bacteria</taxon>
        <taxon>Candidatus Kaiseribacteriota</taxon>
    </lineage>
</organism>
<dbReference type="AlphaFoldDB" id="A0A1F6DME7"/>
<evidence type="ECO:0000313" key="2">
    <source>
        <dbReference type="Proteomes" id="UP000178532"/>
    </source>
</evidence>
<evidence type="ECO:0000313" key="1">
    <source>
        <dbReference type="EMBL" id="OGG62599.1"/>
    </source>
</evidence>
<sequence length="190" mass="20166">MNGRVLPIFALIVAIGIFFAYVNPTWSGSIASTKAAIAADDQALDAARTYISQQAQLTEEKSSIDQASLARLSIFLPDAVDNVGLILDLNTLAARSGVSLSNIDVIKGGKSGTRGSATTDEIGSLPVSGISPVDSVDLSLSAVGTYSAFQAFMAGIEKSLRLLDVQDLVVKGSDTGVYTYQMHIRFYWLR</sequence>
<accession>A0A1F6DME7</accession>
<dbReference type="STRING" id="1798495.A3C19_01305"/>
<gene>
    <name evidence="1" type="ORF">A3C19_01305</name>
</gene>
<protein>
    <submittedName>
        <fullName evidence="1">Uncharacterized protein</fullName>
    </submittedName>
</protein>
<dbReference type="EMBL" id="MFLI01000006">
    <property type="protein sequence ID" value="OGG62599.1"/>
    <property type="molecule type" value="Genomic_DNA"/>
</dbReference>
<dbReference type="Gene3D" id="3.30.70.60">
    <property type="match status" value="1"/>
</dbReference>
<dbReference type="Proteomes" id="UP000178532">
    <property type="component" value="Unassembled WGS sequence"/>
</dbReference>
<reference evidence="1 2" key="1">
    <citation type="journal article" date="2016" name="Nat. Commun.">
        <title>Thousands of microbial genomes shed light on interconnected biogeochemical processes in an aquifer system.</title>
        <authorList>
            <person name="Anantharaman K."/>
            <person name="Brown C.T."/>
            <person name="Hug L.A."/>
            <person name="Sharon I."/>
            <person name="Castelle C.J."/>
            <person name="Probst A.J."/>
            <person name="Thomas B.C."/>
            <person name="Singh A."/>
            <person name="Wilkins M.J."/>
            <person name="Karaoz U."/>
            <person name="Brodie E.L."/>
            <person name="Williams K.H."/>
            <person name="Hubbard S.S."/>
            <person name="Banfield J.F."/>
        </authorList>
    </citation>
    <scope>NUCLEOTIDE SEQUENCE [LARGE SCALE GENOMIC DNA]</scope>
</reference>
<name>A0A1F6DME7_9BACT</name>